<evidence type="ECO:0000313" key="2">
    <source>
        <dbReference type="Proteomes" id="UP000741360"/>
    </source>
</evidence>
<name>A0A932M1F7_UNCTE</name>
<protein>
    <submittedName>
        <fullName evidence="1">Selenium-dependent hydroxylase accessory protein YqeC</fullName>
    </submittedName>
</protein>
<dbReference type="Proteomes" id="UP000741360">
    <property type="component" value="Unassembled WGS sequence"/>
</dbReference>
<comment type="caution">
    <text evidence="1">The sequence shown here is derived from an EMBL/GenBank/DDBJ whole genome shotgun (WGS) entry which is preliminary data.</text>
</comment>
<dbReference type="Pfam" id="PF19842">
    <property type="entry name" value="YqeC"/>
    <property type="match status" value="1"/>
</dbReference>
<sequence>MMKDERMMGEPKSRFLSSGSLLGALEPKYPEIVTLTGAGGKTTTMLHLAREAYAVGKRMLVTVTTKIYESDAARFGPLVYAAEKLSGKRLAVYVAGKDESTGKLIGIDPDAIPDGFDLVLVEADGSAGKPLTAPKAHEPVIPASTTTVLAVAGLDALGQPVHAMHRPEVIANLTGVSLDAPVNAEVMAAVLSHPLGNTKGRPARARVIYLLNKADDDERLQHGKAVAELLPGPVLATSHGRVRWSKPVG</sequence>
<evidence type="ECO:0000313" key="1">
    <source>
        <dbReference type="EMBL" id="MBI3015474.1"/>
    </source>
</evidence>
<organism evidence="1 2">
    <name type="scientific">Tectimicrobiota bacterium</name>
    <dbReference type="NCBI Taxonomy" id="2528274"/>
    <lineage>
        <taxon>Bacteria</taxon>
        <taxon>Pseudomonadati</taxon>
        <taxon>Nitrospinota/Tectimicrobiota group</taxon>
        <taxon>Candidatus Tectimicrobiota</taxon>
    </lineage>
</organism>
<dbReference type="AlphaFoldDB" id="A0A932M1F7"/>
<dbReference type="EMBL" id="JACPSX010000201">
    <property type="protein sequence ID" value="MBI3015474.1"/>
    <property type="molecule type" value="Genomic_DNA"/>
</dbReference>
<dbReference type="NCBIfam" id="TIGR03172">
    <property type="entry name" value="selenium cofactor biosynthesis protein YqeC"/>
    <property type="match status" value="1"/>
</dbReference>
<dbReference type="InterPro" id="IPR017587">
    <property type="entry name" value="YqeC"/>
</dbReference>
<accession>A0A932M1F7</accession>
<proteinExistence type="predicted"/>
<gene>
    <name evidence="1" type="primary">yqeC</name>
    <name evidence="1" type="ORF">HYY65_10525</name>
</gene>
<reference evidence="1" key="1">
    <citation type="submission" date="2020-07" db="EMBL/GenBank/DDBJ databases">
        <title>Huge and variable diversity of episymbiotic CPR bacteria and DPANN archaea in groundwater ecosystems.</title>
        <authorList>
            <person name="He C.Y."/>
            <person name="Keren R."/>
            <person name="Whittaker M."/>
            <person name="Farag I.F."/>
            <person name="Doudna J."/>
            <person name="Cate J.H.D."/>
            <person name="Banfield J.F."/>
        </authorList>
    </citation>
    <scope>NUCLEOTIDE SEQUENCE</scope>
    <source>
        <strain evidence="1">NC_groundwater_717_Ag_S-0.2um_59_8</strain>
    </source>
</reference>